<organism evidence="1 2">
    <name type="scientific">Cetraspora pellucida</name>
    <dbReference type="NCBI Taxonomy" id="1433469"/>
    <lineage>
        <taxon>Eukaryota</taxon>
        <taxon>Fungi</taxon>
        <taxon>Fungi incertae sedis</taxon>
        <taxon>Mucoromycota</taxon>
        <taxon>Glomeromycotina</taxon>
        <taxon>Glomeromycetes</taxon>
        <taxon>Diversisporales</taxon>
        <taxon>Gigasporaceae</taxon>
        <taxon>Cetraspora</taxon>
    </lineage>
</organism>
<name>A0ACA9QAE5_9GLOM</name>
<comment type="caution">
    <text evidence="1">The sequence shown here is derived from an EMBL/GenBank/DDBJ whole genome shotgun (WGS) entry which is preliminary data.</text>
</comment>
<sequence>MRRPPNLKEANLVDPQLEQCTTAAKCYVYIGDEPIVVILDTGVTVSIITKRLDNHLVLRINKELKMVVVIATGAREQTLGKITK</sequence>
<protein>
    <submittedName>
        <fullName evidence="1">546_t:CDS:1</fullName>
    </submittedName>
</protein>
<evidence type="ECO:0000313" key="1">
    <source>
        <dbReference type="EMBL" id="CAG8744368.1"/>
    </source>
</evidence>
<proteinExistence type="predicted"/>
<accession>A0ACA9QAE5</accession>
<dbReference type="EMBL" id="CAJVPW010039546">
    <property type="protein sequence ID" value="CAG8744368.1"/>
    <property type="molecule type" value="Genomic_DNA"/>
</dbReference>
<keyword evidence="2" id="KW-1185">Reference proteome</keyword>
<evidence type="ECO:0000313" key="2">
    <source>
        <dbReference type="Proteomes" id="UP000789366"/>
    </source>
</evidence>
<gene>
    <name evidence="1" type="ORF">SPELUC_LOCUS14031</name>
</gene>
<dbReference type="Proteomes" id="UP000789366">
    <property type="component" value="Unassembled WGS sequence"/>
</dbReference>
<feature type="non-terminal residue" evidence="1">
    <location>
        <position position="84"/>
    </location>
</feature>
<reference evidence="1" key="1">
    <citation type="submission" date="2021-06" db="EMBL/GenBank/DDBJ databases">
        <authorList>
            <person name="Kallberg Y."/>
            <person name="Tangrot J."/>
            <person name="Rosling A."/>
        </authorList>
    </citation>
    <scope>NUCLEOTIDE SEQUENCE</scope>
    <source>
        <strain evidence="1">28 12/20/2015</strain>
    </source>
</reference>